<dbReference type="Proteomes" id="UP001603857">
    <property type="component" value="Unassembled WGS sequence"/>
</dbReference>
<evidence type="ECO:0000256" key="3">
    <source>
        <dbReference type="ARBA" id="ARBA00022490"/>
    </source>
</evidence>
<dbReference type="GO" id="GO:0045048">
    <property type="term" value="P:protein insertion into ER membrane"/>
    <property type="evidence" value="ECO:0007669"/>
    <property type="project" value="UniProtKB-UniRule"/>
</dbReference>
<keyword evidence="2 8" id="KW-0813">Transport</keyword>
<keyword evidence="4 8" id="KW-0547">Nucleotide-binding</keyword>
<dbReference type="GO" id="GO:0005524">
    <property type="term" value="F:ATP binding"/>
    <property type="evidence" value="ECO:0007669"/>
    <property type="project" value="UniProtKB-UniRule"/>
</dbReference>
<dbReference type="PANTHER" id="PTHR10803">
    <property type="entry name" value="ARSENICAL PUMP-DRIVING ATPASE ARSENITE-TRANSLOCATING ATPASE"/>
    <property type="match status" value="1"/>
</dbReference>
<protein>
    <recommendedName>
        <fullName evidence="10">ArsA/GET3 Anion-transporting ATPase-like domain-containing protein</fullName>
    </recommendedName>
</protein>
<dbReference type="EMBL" id="JBGMDY010000004">
    <property type="protein sequence ID" value="KAL2337386.1"/>
    <property type="molecule type" value="Genomic_DNA"/>
</dbReference>
<evidence type="ECO:0000256" key="1">
    <source>
        <dbReference type="ARBA" id="ARBA00011040"/>
    </source>
</evidence>
<keyword evidence="3 8" id="KW-0963">Cytoplasm</keyword>
<comment type="subunit">
    <text evidence="8">Homodimer.</text>
</comment>
<evidence type="ECO:0000256" key="8">
    <source>
        <dbReference type="HAMAP-Rule" id="MF_03112"/>
    </source>
</evidence>
<comment type="caution">
    <text evidence="11">The sequence shown here is derived from an EMBL/GenBank/DDBJ whole genome shotgun (WGS) entry which is preliminary data.</text>
</comment>
<name>A0ABD1MNK6_9FABA</name>
<dbReference type="AlphaFoldDB" id="A0ABD1MNK6"/>
<dbReference type="GO" id="GO:0005783">
    <property type="term" value="C:endoplasmic reticulum"/>
    <property type="evidence" value="ECO:0007669"/>
    <property type="project" value="UniProtKB-SubCell"/>
</dbReference>
<keyword evidence="12" id="KW-1185">Reference proteome</keyword>
<dbReference type="FunFam" id="3.40.50.300:FF:000235">
    <property type="entry name" value="ATPase ASNA1"/>
    <property type="match status" value="1"/>
</dbReference>
<feature type="active site" evidence="8">
    <location>
        <position position="55"/>
    </location>
</feature>
<dbReference type="Pfam" id="PF02374">
    <property type="entry name" value="ArsA_ATPase"/>
    <property type="match status" value="1"/>
</dbReference>
<evidence type="ECO:0000256" key="7">
    <source>
        <dbReference type="ARBA" id="ARBA00022840"/>
    </source>
</evidence>
<comment type="similarity">
    <text evidence="1 8">Belongs to the arsA ATPase family.</text>
</comment>
<sequence>MGDQAEGTVGNILEQESLKWVFVGGKGGVGKTTCSSILSILLSAVRSSVLIISTDPAHNLSDAFQQRFTKTPTLVNGFSNLYAMEVDPTVEHDDVGASDGMDSLVSELAGAIPGIDEAMSFAEMLKFAICPDGGLFGCHLCQLVQTMDYSVIVFDTAPTGHTLRLLQFPSVLEKGLAKMMSLKNKFGGLFNQMTRMFGMGEDFGDDAILGRLEGMKDVIEQVNKQFKDPDMTTFVCVCIPEFLSLYETERLVQELTKFEIDTHNIIINQVIFDDEDVESKLLKARMKMQQKYLDQFYMLYDDFNITKLPLLPQEVTGVEALNSFSSHFTTPYQPLSSRVNRVERLERKVAALKFQLLEAEEELERLKEA</sequence>
<evidence type="ECO:0000256" key="2">
    <source>
        <dbReference type="ARBA" id="ARBA00022448"/>
    </source>
</evidence>
<feature type="binding site" evidence="8">
    <location>
        <position position="241"/>
    </location>
    <ligand>
        <name>ATP</name>
        <dbReference type="ChEBI" id="CHEBI:30616"/>
    </ligand>
</feature>
<dbReference type="PANTHER" id="PTHR10803:SF3">
    <property type="entry name" value="ATPASE GET3"/>
    <property type="match status" value="1"/>
</dbReference>
<dbReference type="InterPro" id="IPR016300">
    <property type="entry name" value="ATPase_ArsA/GET3"/>
</dbReference>
<feature type="coiled-coil region" evidence="9">
    <location>
        <begin position="342"/>
        <end position="369"/>
    </location>
</feature>
<reference evidence="11 12" key="1">
    <citation type="submission" date="2024-08" db="EMBL/GenBank/DDBJ databases">
        <title>Insights into the chromosomal genome structure of Flemingia macrophylla.</title>
        <authorList>
            <person name="Ding Y."/>
            <person name="Zhao Y."/>
            <person name="Bi W."/>
            <person name="Wu M."/>
            <person name="Zhao G."/>
            <person name="Gong Y."/>
            <person name="Li W."/>
            <person name="Zhang P."/>
        </authorList>
    </citation>
    <scope>NUCLEOTIDE SEQUENCE [LARGE SCALE GENOMIC DNA]</scope>
    <source>
        <strain evidence="11">DYQJB</strain>
        <tissue evidence="11">Leaf</tissue>
    </source>
</reference>
<evidence type="ECO:0000256" key="4">
    <source>
        <dbReference type="ARBA" id="ARBA00022741"/>
    </source>
</evidence>
<keyword evidence="6 8" id="KW-0256">Endoplasmic reticulum</keyword>
<dbReference type="InterPro" id="IPR025723">
    <property type="entry name" value="ArsA/GET3_ATPase-like"/>
</dbReference>
<keyword evidence="9" id="KW-0175">Coiled coil</keyword>
<keyword evidence="5 8" id="KW-0378">Hydrolase</keyword>
<dbReference type="InterPro" id="IPR027417">
    <property type="entry name" value="P-loop_NTPase"/>
</dbReference>
<proteinExistence type="inferred from homology"/>
<dbReference type="NCBIfam" id="TIGR00345">
    <property type="entry name" value="GET3_arsA_TRC40"/>
    <property type="match status" value="1"/>
</dbReference>
<comment type="caution">
    <text evidence="8">Lacks conserved residue(s) required for the propagation of feature annotation.</text>
</comment>
<feature type="domain" description="ArsA/GET3 Anion-transporting ATPase-like" evidence="10">
    <location>
        <begin position="19"/>
        <end position="327"/>
    </location>
</feature>
<evidence type="ECO:0000256" key="9">
    <source>
        <dbReference type="SAM" id="Coils"/>
    </source>
</evidence>
<evidence type="ECO:0000259" key="10">
    <source>
        <dbReference type="Pfam" id="PF02374"/>
    </source>
</evidence>
<organism evidence="11 12">
    <name type="scientific">Flemingia macrophylla</name>
    <dbReference type="NCBI Taxonomy" id="520843"/>
    <lineage>
        <taxon>Eukaryota</taxon>
        <taxon>Viridiplantae</taxon>
        <taxon>Streptophyta</taxon>
        <taxon>Embryophyta</taxon>
        <taxon>Tracheophyta</taxon>
        <taxon>Spermatophyta</taxon>
        <taxon>Magnoliopsida</taxon>
        <taxon>eudicotyledons</taxon>
        <taxon>Gunneridae</taxon>
        <taxon>Pentapetalae</taxon>
        <taxon>rosids</taxon>
        <taxon>fabids</taxon>
        <taxon>Fabales</taxon>
        <taxon>Fabaceae</taxon>
        <taxon>Papilionoideae</taxon>
        <taxon>50 kb inversion clade</taxon>
        <taxon>NPAAA clade</taxon>
        <taxon>indigoferoid/millettioid clade</taxon>
        <taxon>Phaseoleae</taxon>
        <taxon>Flemingia</taxon>
    </lineage>
</organism>
<evidence type="ECO:0000256" key="5">
    <source>
        <dbReference type="ARBA" id="ARBA00022801"/>
    </source>
</evidence>
<dbReference type="Gene3D" id="3.40.50.300">
    <property type="entry name" value="P-loop containing nucleotide triphosphate hydrolases"/>
    <property type="match status" value="1"/>
</dbReference>
<comment type="function">
    <text evidence="8">ATPase required for the post-translational delivery of tail-anchored (TA) proteins to the endoplasmic reticulum. Recognizes and selectively binds the transmembrane domain of TA proteins in the cytosol. This complex then targets to the endoplasmic reticulum by membrane-bound receptors, where the tail-anchored protein is released for insertion. This process is regulated by ATP binding and hydrolysis. ATP binding drives the homodimer towards the closed dimer state, facilitating recognition of newly synthesized TA membrane proteins. ATP hydrolysis is required for insertion. Subsequently, the homodimer reverts towards the open dimer state, lowering its affinity for the membrane-bound receptor, and returning it to the cytosol to initiate a new round of targeting.</text>
</comment>
<feature type="binding site" evidence="8">
    <location>
        <position position="268"/>
    </location>
    <ligand>
        <name>ATP</name>
        <dbReference type="ChEBI" id="CHEBI:30616"/>
    </ligand>
</feature>
<comment type="subcellular location">
    <subcellularLocation>
        <location evidence="8">Cytoplasm</location>
    </subcellularLocation>
    <subcellularLocation>
        <location evidence="8">Endoplasmic reticulum</location>
    </subcellularLocation>
</comment>
<evidence type="ECO:0000313" key="11">
    <source>
        <dbReference type="EMBL" id="KAL2337386.1"/>
    </source>
</evidence>
<dbReference type="CDD" id="cd02035">
    <property type="entry name" value="ArsA"/>
    <property type="match status" value="1"/>
</dbReference>
<accession>A0ABD1MNK6</accession>
<dbReference type="InterPro" id="IPR027542">
    <property type="entry name" value="ATPase_ArsA/GET3_euk"/>
</dbReference>
<keyword evidence="7 8" id="KW-0067">ATP-binding</keyword>
<feature type="binding site" evidence="8">
    <location>
        <begin position="26"/>
        <end position="33"/>
    </location>
    <ligand>
        <name>ATP</name>
        <dbReference type="ChEBI" id="CHEBI:30616"/>
    </ligand>
</feature>
<gene>
    <name evidence="11" type="ORF">Fmac_011832</name>
</gene>
<evidence type="ECO:0000313" key="12">
    <source>
        <dbReference type="Proteomes" id="UP001603857"/>
    </source>
</evidence>
<evidence type="ECO:0000256" key="6">
    <source>
        <dbReference type="ARBA" id="ARBA00022824"/>
    </source>
</evidence>
<dbReference type="GO" id="GO:0016787">
    <property type="term" value="F:hydrolase activity"/>
    <property type="evidence" value="ECO:0007669"/>
    <property type="project" value="UniProtKB-KW"/>
</dbReference>
<dbReference type="SUPFAM" id="SSF52540">
    <property type="entry name" value="P-loop containing nucleoside triphosphate hydrolases"/>
    <property type="match status" value="1"/>
</dbReference>
<dbReference type="HAMAP" id="MF_03112">
    <property type="entry name" value="Asna1_Get3"/>
    <property type="match status" value="1"/>
</dbReference>